<protein>
    <submittedName>
        <fullName evidence="2">Uncharacterized protein</fullName>
    </submittedName>
</protein>
<evidence type="ECO:0000256" key="1">
    <source>
        <dbReference type="SAM" id="MobiDB-lite"/>
    </source>
</evidence>
<dbReference type="Proteomes" id="UP000317650">
    <property type="component" value="Chromosome 1"/>
</dbReference>
<gene>
    <name evidence="2" type="ORF">C4D60_Mb01t02170</name>
</gene>
<reference evidence="2 3" key="1">
    <citation type="journal article" date="2019" name="Nat. Plants">
        <title>Genome sequencing of Musa balbisiana reveals subgenome evolution and function divergence in polyploid bananas.</title>
        <authorList>
            <person name="Yao X."/>
        </authorList>
    </citation>
    <scope>NUCLEOTIDE SEQUENCE [LARGE SCALE GENOMIC DNA]</scope>
    <source>
        <strain evidence="3">cv. DH-PKW</strain>
        <tissue evidence="2">Leaves</tissue>
    </source>
</reference>
<dbReference type="EMBL" id="PYDT01000004">
    <property type="protein sequence ID" value="THU62157.1"/>
    <property type="molecule type" value="Genomic_DNA"/>
</dbReference>
<proteinExistence type="predicted"/>
<accession>A0A4S8JJ86</accession>
<dbReference type="AlphaFoldDB" id="A0A4S8JJ86"/>
<keyword evidence="3" id="KW-1185">Reference proteome</keyword>
<organism evidence="2 3">
    <name type="scientific">Musa balbisiana</name>
    <name type="common">Banana</name>
    <dbReference type="NCBI Taxonomy" id="52838"/>
    <lineage>
        <taxon>Eukaryota</taxon>
        <taxon>Viridiplantae</taxon>
        <taxon>Streptophyta</taxon>
        <taxon>Embryophyta</taxon>
        <taxon>Tracheophyta</taxon>
        <taxon>Spermatophyta</taxon>
        <taxon>Magnoliopsida</taxon>
        <taxon>Liliopsida</taxon>
        <taxon>Zingiberales</taxon>
        <taxon>Musaceae</taxon>
        <taxon>Musa</taxon>
    </lineage>
</organism>
<feature type="compositionally biased region" description="Basic and acidic residues" evidence="1">
    <location>
        <begin position="136"/>
        <end position="145"/>
    </location>
</feature>
<evidence type="ECO:0000313" key="3">
    <source>
        <dbReference type="Proteomes" id="UP000317650"/>
    </source>
</evidence>
<sequence>MLLIYVKRVSKQREKEKTIGGSLVVRVETMSVAEAGLADLPLSRDFSTIHSVLHLLLRFDLLPLAAGVWCPPASGRGEWRKLLKISVDGSSIKAFKVYYMIQLLKLLTFENENFQPSKYDELKPTGPSSSFSLQNEDAKFTKEAD</sequence>
<feature type="region of interest" description="Disordered" evidence="1">
    <location>
        <begin position="118"/>
        <end position="145"/>
    </location>
</feature>
<comment type="caution">
    <text evidence="2">The sequence shown here is derived from an EMBL/GenBank/DDBJ whole genome shotgun (WGS) entry which is preliminary data.</text>
</comment>
<evidence type="ECO:0000313" key="2">
    <source>
        <dbReference type="EMBL" id="THU62157.1"/>
    </source>
</evidence>
<name>A0A4S8JJ86_MUSBA</name>
<feature type="compositionally biased region" description="Polar residues" evidence="1">
    <location>
        <begin position="126"/>
        <end position="135"/>
    </location>
</feature>